<feature type="compositionally biased region" description="Basic residues" evidence="1">
    <location>
        <begin position="63"/>
        <end position="73"/>
    </location>
</feature>
<dbReference type="HOGENOM" id="CLU_032147_0_0_1"/>
<dbReference type="OrthoDB" id="3469466at2759"/>
<evidence type="ECO:0000256" key="1">
    <source>
        <dbReference type="SAM" id="MobiDB-lite"/>
    </source>
</evidence>
<evidence type="ECO:0008006" key="4">
    <source>
        <dbReference type="Google" id="ProtNLM"/>
    </source>
</evidence>
<dbReference type="PANTHER" id="PTHR37540">
    <property type="entry name" value="TRANSCRIPTION FACTOR (ACR-2), PUTATIVE-RELATED-RELATED"/>
    <property type="match status" value="1"/>
</dbReference>
<accession>A0A0D1YAV3</accession>
<feature type="region of interest" description="Disordered" evidence="1">
    <location>
        <begin position="44"/>
        <end position="74"/>
    </location>
</feature>
<reference evidence="2 3" key="1">
    <citation type="submission" date="2015-01" db="EMBL/GenBank/DDBJ databases">
        <title>The Genome Sequence of Exophiala sideris CBS121828.</title>
        <authorList>
            <consortium name="The Broad Institute Genomics Platform"/>
            <person name="Cuomo C."/>
            <person name="de Hoog S."/>
            <person name="Gorbushina A."/>
            <person name="Stielow B."/>
            <person name="Teixiera M."/>
            <person name="Abouelleil A."/>
            <person name="Chapman S.B."/>
            <person name="Priest M."/>
            <person name="Young S.K."/>
            <person name="Wortman J."/>
            <person name="Nusbaum C."/>
            <person name="Birren B."/>
        </authorList>
    </citation>
    <scope>NUCLEOTIDE SEQUENCE [LARGE SCALE GENOMIC DNA]</scope>
    <source>
        <strain evidence="2 3">CBS 121828</strain>
    </source>
</reference>
<dbReference type="InterPro" id="IPR021858">
    <property type="entry name" value="Fun_TF"/>
</dbReference>
<gene>
    <name evidence="2" type="ORF">PV11_07640</name>
</gene>
<name>A0A0D1YAV3_9EURO</name>
<dbReference type="Proteomes" id="UP000053599">
    <property type="component" value="Unassembled WGS sequence"/>
</dbReference>
<proteinExistence type="predicted"/>
<sequence>MASTSTQSTIIFQRRMAREARSEEDDWAGLSEIKLRKKIQNRLNQRSYRRRRAEQREAERARKGSATRVKQKRSPIALAPRLAQTQTQTVVLDCPLICSDQGSCISEPKTSADLSCLDTKLLIPACRPKQIDSPFGGCATLLLDHDVRRVHHYACSVLWPSFGHHIISTDETLTSAFFRLSMTDELLLNTFVWTAAVEMSLHDNTANTMQKNKAVMLSCQTKAVKTVREQIEQGSVTDAVIFAVLALAISDTEPVPVAQEKPCYGSFDPPLRSLGWLEYLSRLRWTRSHMDVLRRLVAARGGLDNIETPGIAEQTQSTDILQSSLTLSKPTFALCSSYRHVLEHQIKWVRPPRERAAHFDIVDDNFKDLLLDMRMYCRILEKFEGSKHENFASWETNVYRNLIQFRLLLLPKADGITQLCRLTALIFSYGVIYPLACPDPLEVLVRQLKDAVSATVTAMHEAADFLLWVCVIGGMAATSRADESYFVAMLKMLFSRLGVANFAQLKEVLQKYIWLSKACDSGALVLANQVEPAAFGLEV</sequence>
<evidence type="ECO:0000313" key="3">
    <source>
        <dbReference type="Proteomes" id="UP000053599"/>
    </source>
</evidence>
<evidence type="ECO:0000313" key="2">
    <source>
        <dbReference type="EMBL" id="KIV80117.1"/>
    </source>
</evidence>
<protein>
    <recommendedName>
        <fullName evidence="4">BZIP domain-containing protein</fullName>
    </recommendedName>
</protein>
<dbReference type="AlphaFoldDB" id="A0A0D1YAV3"/>
<organism evidence="2 3">
    <name type="scientific">Exophiala sideris</name>
    <dbReference type="NCBI Taxonomy" id="1016849"/>
    <lineage>
        <taxon>Eukaryota</taxon>
        <taxon>Fungi</taxon>
        <taxon>Dikarya</taxon>
        <taxon>Ascomycota</taxon>
        <taxon>Pezizomycotina</taxon>
        <taxon>Eurotiomycetes</taxon>
        <taxon>Chaetothyriomycetidae</taxon>
        <taxon>Chaetothyriales</taxon>
        <taxon>Herpotrichiellaceae</taxon>
        <taxon>Exophiala</taxon>
    </lineage>
</organism>
<dbReference type="PANTHER" id="PTHR37540:SF5">
    <property type="entry name" value="TRANSCRIPTION FACTOR DOMAIN-CONTAINING PROTEIN"/>
    <property type="match status" value="1"/>
</dbReference>
<dbReference type="EMBL" id="KN846953">
    <property type="protein sequence ID" value="KIV80117.1"/>
    <property type="molecule type" value="Genomic_DNA"/>
</dbReference>
<dbReference type="STRING" id="1016849.A0A0D1YAV3"/>
<dbReference type="Pfam" id="PF11951">
    <property type="entry name" value="Fungal_trans_2"/>
    <property type="match status" value="1"/>
</dbReference>